<organism evidence="2 3">
    <name type="scientific">Geodermatophilus amargosae</name>
    <dbReference type="NCBI Taxonomy" id="1296565"/>
    <lineage>
        <taxon>Bacteria</taxon>
        <taxon>Bacillati</taxon>
        <taxon>Actinomycetota</taxon>
        <taxon>Actinomycetes</taxon>
        <taxon>Geodermatophilales</taxon>
        <taxon>Geodermatophilaceae</taxon>
        <taxon>Geodermatophilus</taxon>
    </lineage>
</organism>
<reference evidence="3" key="1">
    <citation type="submission" date="2016-10" db="EMBL/GenBank/DDBJ databases">
        <authorList>
            <person name="Varghese N."/>
            <person name="Submissions S."/>
        </authorList>
    </citation>
    <scope>NUCLEOTIDE SEQUENCE [LARGE SCALE GENOMIC DNA]</scope>
    <source>
        <strain evidence="3">DSM 46136</strain>
    </source>
</reference>
<dbReference type="AlphaFoldDB" id="A0A1I7BV95"/>
<evidence type="ECO:0000313" key="2">
    <source>
        <dbReference type="EMBL" id="SFT91082.1"/>
    </source>
</evidence>
<name>A0A1I7BV95_9ACTN</name>
<sequence>MLAADPDTTVGHLVQAAGVPLTEVGTLLVDGVPVPRDAPPLPGATLAARPAPRPRPVPPGGFLLDVGLGTLARRMRLLGLDTA</sequence>
<dbReference type="EMBL" id="FPBA01000016">
    <property type="protein sequence ID" value="SFT91082.1"/>
    <property type="molecule type" value="Genomic_DNA"/>
</dbReference>
<gene>
    <name evidence="2" type="ORF">SAMN05660657_03837</name>
</gene>
<evidence type="ECO:0000259" key="1">
    <source>
        <dbReference type="Pfam" id="PF14451"/>
    </source>
</evidence>
<dbReference type="STRING" id="1296565.SAMN05660657_03837"/>
<dbReference type="InterPro" id="IPR027798">
    <property type="entry name" value="Ub_Mut7C"/>
</dbReference>
<feature type="domain" description="Ubiquitin Mut7-C" evidence="1">
    <location>
        <begin position="5"/>
        <end position="52"/>
    </location>
</feature>
<dbReference type="Pfam" id="PF14451">
    <property type="entry name" value="Ub-Mut7C"/>
    <property type="match status" value="1"/>
</dbReference>
<accession>A0A1I7BV95</accession>
<proteinExistence type="predicted"/>
<dbReference type="RefSeq" id="WP_093581828.1">
    <property type="nucleotide sequence ID" value="NZ_FPBA01000016.1"/>
</dbReference>
<protein>
    <submittedName>
        <fullName evidence="2">Mut7-C ubiquitin</fullName>
    </submittedName>
</protein>
<keyword evidence="3" id="KW-1185">Reference proteome</keyword>
<dbReference type="Proteomes" id="UP000199546">
    <property type="component" value="Unassembled WGS sequence"/>
</dbReference>
<evidence type="ECO:0000313" key="3">
    <source>
        <dbReference type="Proteomes" id="UP000199546"/>
    </source>
</evidence>